<keyword evidence="4 7" id="KW-0472">Membrane</keyword>
<feature type="transmembrane region" description="Helical" evidence="7">
    <location>
        <begin position="200"/>
        <end position="221"/>
    </location>
</feature>
<keyword evidence="10" id="KW-1185">Reference proteome</keyword>
<reference evidence="9" key="2">
    <citation type="submission" date="2023-05" db="EMBL/GenBank/DDBJ databases">
        <authorList>
            <consortium name="Lawrence Berkeley National Laboratory"/>
            <person name="Steindorff A."/>
            <person name="Hensen N."/>
            <person name="Bonometti L."/>
            <person name="Westerberg I."/>
            <person name="Brannstrom I.O."/>
            <person name="Guillou S."/>
            <person name="Cros-Aarteil S."/>
            <person name="Calhoun S."/>
            <person name="Haridas S."/>
            <person name="Kuo A."/>
            <person name="Mondo S."/>
            <person name="Pangilinan J."/>
            <person name="Riley R."/>
            <person name="Labutti K."/>
            <person name="Andreopoulos B."/>
            <person name="Lipzen A."/>
            <person name="Chen C."/>
            <person name="Yanf M."/>
            <person name="Daum C."/>
            <person name="Ng V."/>
            <person name="Clum A."/>
            <person name="Ohm R."/>
            <person name="Martin F."/>
            <person name="Silar P."/>
            <person name="Natvig D."/>
            <person name="Lalanne C."/>
            <person name="Gautier V."/>
            <person name="Ament-Velasquez S.L."/>
            <person name="Kruys A."/>
            <person name="Hutchinson M.I."/>
            <person name="Powell A.J."/>
            <person name="Barry K."/>
            <person name="Miller A.N."/>
            <person name="Grigoriev I.V."/>
            <person name="Debuchy R."/>
            <person name="Gladieux P."/>
            <person name="Thoren M.H."/>
            <person name="Johannesson H."/>
        </authorList>
    </citation>
    <scope>NUCLEOTIDE SEQUENCE</scope>
    <source>
        <strain evidence="9">CBS 359.72</strain>
    </source>
</reference>
<feature type="compositionally biased region" description="Low complexity" evidence="6">
    <location>
        <begin position="345"/>
        <end position="358"/>
    </location>
</feature>
<keyword evidence="3 7" id="KW-1133">Transmembrane helix</keyword>
<accession>A0AAN7HRJ0</accession>
<feature type="compositionally biased region" description="Low complexity" evidence="6">
    <location>
        <begin position="439"/>
        <end position="453"/>
    </location>
</feature>
<feature type="compositionally biased region" description="Basic and acidic residues" evidence="6">
    <location>
        <begin position="427"/>
        <end position="436"/>
    </location>
</feature>
<feature type="compositionally biased region" description="Basic and acidic residues" evidence="6">
    <location>
        <begin position="397"/>
        <end position="407"/>
    </location>
</feature>
<dbReference type="GO" id="GO:0016020">
    <property type="term" value="C:membrane"/>
    <property type="evidence" value="ECO:0007669"/>
    <property type="project" value="UniProtKB-SubCell"/>
</dbReference>
<dbReference type="EMBL" id="MU857623">
    <property type="protein sequence ID" value="KAK4249485.1"/>
    <property type="molecule type" value="Genomic_DNA"/>
</dbReference>
<evidence type="ECO:0000313" key="9">
    <source>
        <dbReference type="EMBL" id="KAK4249485.1"/>
    </source>
</evidence>
<dbReference type="PANTHER" id="PTHR33048:SF47">
    <property type="entry name" value="INTEGRAL MEMBRANE PROTEIN-RELATED"/>
    <property type="match status" value="1"/>
</dbReference>
<evidence type="ECO:0000256" key="5">
    <source>
        <dbReference type="ARBA" id="ARBA00038359"/>
    </source>
</evidence>
<comment type="caution">
    <text evidence="9">The sequence shown here is derived from an EMBL/GenBank/DDBJ whole genome shotgun (WGS) entry which is preliminary data.</text>
</comment>
<sequence>MEWDESAWPNSTLPDNSTVPPPNSTIWAIPPDAGRSLQPDIIACAVITFLIAFTFVVLRFYTRGWLNNVLGASDWCILPALLCAAGMTASSLEQVARGAGKHAWEVDIFALPAFERASWYGILFYNLSLTLTRISILLLYSRIFTYSWIKRAIRVVLILVISLGIWLVVSVCTACMPLEAFWDWSLFFKQQVFCQSPNLWWANAALHIASDFVVIALPMPVLSSLNLPRRQKFAIIGVFALGFFVCIISIVRLVTLIDITQSQSWDGMYTATNLIYWTNVEVNASISCACIMTLKPLIQRLFPGLLSPSKSAREPPTLQWITPINHEGDDYEDAQGHNHGTAHSTTTTDNNNDNNNDNSQQRNSTPPGLLGTSPLTRRESNMSTNKRRGSVANTLPQHHEEALEKSRYYHGFTTEPKDSANGGDGYDLDRDLDLEAQRTCSSCSPVSSWPPTSDDGQGGGPHGTSRRSSISSSNADILPGKTDEGKKERERWAEGGRGGDGVRRYDTPLLQLRPEMEPGEHALRAPPRAHLRKPPPAPPSQSQRSPASGVKSGTGMDWTTSSRPEAGGREGVEFRQGVRYFPLKTGQGAGGDMRETRTGRDRA</sequence>
<evidence type="ECO:0000256" key="7">
    <source>
        <dbReference type="SAM" id="Phobius"/>
    </source>
</evidence>
<feature type="domain" description="Rhodopsin" evidence="8">
    <location>
        <begin position="58"/>
        <end position="300"/>
    </location>
</feature>
<feature type="transmembrane region" description="Helical" evidence="7">
    <location>
        <begin position="233"/>
        <end position="254"/>
    </location>
</feature>
<dbReference type="AlphaFoldDB" id="A0AAN7HRJ0"/>
<feature type="transmembrane region" description="Helical" evidence="7">
    <location>
        <begin position="41"/>
        <end position="61"/>
    </location>
</feature>
<proteinExistence type="inferred from homology"/>
<evidence type="ECO:0000259" key="8">
    <source>
        <dbReference type="Pfam" id="PF20684"/>
    </source>
</evidence>
<evidence type="ECO:0000256" key="3">
    <source>
        <dbReference type="ARBA" id="ARBA00022989"/>
    </source>
</evidence>
<reference evidence="9" key="1">
    <citation type="journal article" date="2023" name="Mol. Phylogenet. Evol.">
        <title>Genome-scale phylogeny and comparative genomics of the fungal order Sordariales.</title>
        <authorList>
            <person name="Hensen N."/>
            <person name="Bonometti L."/>
            <person name="Westerberg I."/>
            <person name="Brannstrom I.O."/>
            <person name="Guillou S."/>
            <person name="Cros-Aarteil S."/>
            <person name="Calhoun S."/>
            <person name="Haridas S."/>
            <person name="Kuo A."/>
            <person name="Mondo S."/>
            <person name="Pangilinan J."/>
            <person name="Riley R."/>
            <person name="LaButti K."/>
            <person name="Andreopoulos B."/>
            <person name="Lipzen A."/>
            <person name="Chen C."/>
            <person name="Yan M."/>
            <person name="Daum C."/>
            <person name="Ng V."/>
            <person name="Clum A."/>
            <person name="Steindorff A."/>
            <person name="Ohm R.A."/>
            <person name="Martin F."/>
            <person name="Silar P."/>
            <person name="Natvig D.O."/>
            <person name="Lalanne C."/>
            <person name="Gautier V."/>
            <person name="Ament-Velasquez S.L."/>
            <person name="Kruys A."/>
            <person name="Hutchinson M.I."/>
            <person name="Powell A.J."/>
            <person name="Barry K."/>
            <person name="Miller A.N."/>
            <person name="Grigoriev I.V."/>
            <person name="Debuchy R."/>
            <person name="Gladieux P."/>
            <person name="Hiltunen Thoren M."/>
            <person name="Johannesson H."/>
        </authorList>
    </citation>
    <scope>NUCLEOTIDE SEQUENCE</scope>
    <source>
        <strain evidence="9">CBS 359.72</strain>
    </source>
</reference>
<feature type="transmembrane region" description="Helical" evidence="7">
    <location>
        <begin position="119"/>
        <end position="140"/>
    </location>
</feature>
<organism evidence="9 10">
    <name type="scientific">Corynascus novoguineensis</name>
    <dbReference type="NCBI Taxonomy" id="1126955"/>
    <lineage>
        <taxon>Eukaryota</taxon>
        <taxon>Fungi</taxon>
        <taxon>Dikarya</taxon>
        <taxon>Ascomycota</taxon>
        <taxon>Pezizomycotina</taxon>
        <taxon>Sordariomycetes</taxon>
        <taxon>Sordariomycetidae</taxon>
        <taxon>Sordariales</taxon>
        <taxon>Chaetomiaceae</taxon>
        <taxon>Corynascus</taxon>
    </lineage>
</organism>
<evidence type="ECO:0000256" key="1">
    <source>
        <dbReference type="ARBA" id="ARBA00004141"/>
    </source>
</evidence>
<dbReference type="InterPro" id="IPR052337">
    <property type="entry name" value="SAT4-like"/>
</dbReference>
<feature type="region of interest" description="Disordered" evidence="6">
    <location>
        <begin position="1"/>
        <end position="23"/>
    </location>
</feature>
<protein>
    <recommendedName>
        <fullName evidence="8">Rhodopsin domain-containing protein</fullName>
    </recommendedName>
</protein>
<name>A0AAN7HRJ0_9PEZI</name>
<comment type="similarity">
    <text evidence="5">Belongs to the SAT4 family.</text>
</comment>
<evidence type="ECO:0000256" key="2">
    <source>
        <dbReference type="ARBA" id="ARBA00022692"/>
    </source>
</evidence>
<feature type="region of interest" description="Disordered" evidence="6">
    <location>
        <begin position="310"/>
        <end position="603"/>
    </location>
</feature>
<dbReference type="PANTHER" id="PTHR33048">
    <property type="entry name" value="PTH11-LIKE INTEGRAL MEMBRANE PROTEIN (AFU_ORTHOLOGUE AFUA_5G11245)"/>
    <property type="match status" value="1"/>
</dbReference>
<gene>
    <name evidence="9" type="ORF">C7999DRAFT_30073</name>
</gene>
<feature type="compositionally biased region" description="Basic and acidic residues" evidence="6">
    <location>
        <begin position="514"/>
        <end position="523"/>
    </location>
</feature>
<dbReference type="Pfam" id="PF20684">
    <property type="entry name" value="Fung_rhodopsin"/>
    <property type="match status" value="1"/>
</dbReference>
<feature type="compositionally biased region" description="Polar residues" evidence="6">
    <location>
        <begin position="8"/>
        <end position="18"/>
    </location>
</feature>
<dbReference type="InterPro" id="IPR049326">
    <property type="entry name" value="Rhodopsin_dom_fungi"/>
</dbReference>
<feature type="compositionally biased region" description="Basic and acidic residues" evidence="6">
    <location>
        <begin position="592"/>
        <end position="603"/>
    </location>
</feature>
<evidence type="ECO:0000256" key="4">
    <source>
        <dbReference type="ARBA" id="ARBA00023136"/>
    </source>
</evidence>
<dbReference type="Proteomes" id="UP001303647">
    <property type="component" value="Unassembled WGS sequence"/>
</dbReference>
<comment type="subcellular location">
    <subcellularLocation>
        <location evidence="1">Membrane</location>
        <topology evidence="1">Multi-pass membrane protein</topology>
    </subcellularLocation>
</comment>
<feature type="transmembrane region" description="Helical" evidence="7">
    <location>
        <begin position="152"/>
        <end position="180"/>
    </location>
</feature>
<evidence type="ECO:0000256" key="6">
    <source>
        <dbReference type="SAM" id="MobiDB-lite"/>
    </source>
</evidence>
<keyword evidence="2 7" id="KW-0812">Transmembrane</keyword>
<feature type="compositionally biased region" description="Basic and acidic residues" evidence="6">
    <location>
        <begin position="481"/>
        <end position="494"/>
    </location>
</feature>
<evidence type="ECO:0000313" key="10">
    <source>
        <dbReference type="Proteomes" id="UP001303647"/>
    </source>
</evidence>